<evidence type="ECO:0000256" key="5">
    <source>
        <dbReference type="ARBA" id="ARBA00023172"/>
    </source>
</evidence>
<reference evidence="8" key="1">
    <citation type="submission" date="2019-10" db="EMBL/GenBank/DDBJ databases">
        <title>Draft genome sequece of Microseira wollei NIES-4236.</title>
        <authorList>
            <person name="Yamaguchi H."/>
            <person name="Suzuki S."/>
            <person name="Kawachi M."/>
        </authorList>
    </citation>
    <scope>NUCLEOTIDE SEQUENCE</scope>
    <source>
        <strain evidence="8">NIES-4236</strain>
    </source>
</reference>
<dbReference type="NCBIfam" id="TIGR01766">
    <property type="entry name" value="IS200/IS605 family accessory protein TnpB-like domain"/>
    <property type="match status" value="1"/>
</dbReference>
<dbReference type="PANTHER" id="PTHR30405:SF25">
    <property type="entry name" value="RNA-GUIDED DNA ENDONUCLEASE INSQ-RELATED"/>
    <property type="match status" value="1"/>
</dbReference>
<gene>
    <name evidence="8" type="ORF">MiSe_30290</name>
</gene>
<evidence type="ECO:0000313" key="9">
    <source>
        <dbReference type="Proteomes" id="UP001050975"/>
    </source>
</evidence>
<dbReference type="EMBL" id="BLAY01000042">
    <property type="protein sequence ID" value="GET38273.1"/>
    <property type="molecule type" value="Genomic_DNA"/>
</dbReference>
<dbReference type="Proteomes" id="UP001050975">
    <property type="component" value="Unassembled WGS sequence"/>
</dbReference>
<dbReference type="Pfam" id="PF01385">
    <property type="entry name" value="OrfB_IS605"/>
    <property type="match status" value="1"/>
</dbReference>
<name>A0AAV3X7D6_9CYAN</name>
<feature type="domain" description="Probable transposase IS891/IS1136/IS1341" evidence="6">
    <location>
        <begin position="185"/>
        <end position="298"/>
    </location>
</feature>
<dbReference type="PANTHER" id="PTHR30405">
    <property type="entry name" value="TRANSPOSASE"/>
    <property type="match status" value="1"/>
</dbReference>
<dbReference type="GO" id="GO:0006310">
    <property type="term" value="P:DNA recombination"/>
    <property type="evidence" value="ECO:0007669"/>
    <property type="project" value="UniProtKB-KW"/>
</dbReference>
<keyword evidence="4" id="KW-0238">DNA-binding</keyword>
<evidence type="ECO:0000259" key="6">
    <source>
        <dbReference type="Pfam" id="PF01385"/>
    </source>
</evidence>
<dbReference type="Pfam" id="PF07282">
    <property type="entry name" value="Cas12f1-like_TNB"/>
    <property type="match status" value="1"/>
</dbReference>
<evidence type="ECO:0000259" key="7">
    <source>
        <dbReference type="Pfam" id="PF07282"/>
    </source>
</evidence>
<accession>A0AAV3X7D6</accession>
<comment type="caution">
    <text evidence="8">The sequence shown here is derived from an EMBL/GenBank/DDBJ whole genome shotgun (WGS) entry which is preliminary data.</text>
</comment>
<dbReference type="AlphaFoldDB" id="A0AAV3X7D6"/>
<feature type="domain" description="Cas12f1-like TNB" evidence="7">
    <location>
        <begin position="311"/>
        <end position="378"/>
    </location>
</feature>
<dbReference type="GO" id="GO:0003677">
    <property type="term" value="F:DNA binding"/>
    <property type="evidence" value="ECO:0007669"/>
    <property type="project" value="UniProtKB-KW"/>
</dbReference>
<dbReference type="InterPro" id="IPR001959">
    <property type="entry name" value="Transposase"/>
</dbReference>
<sequence>MIVCGAKVSPVFAVKRQLKLNQREMTRMAQHAGFSRLVYNYGLTLFWQSVNAGIKASDSKRIKAIKKIFTNVVKKEPQNAWMNQLSSKVYQSAFQHLQTALSRWREGLSECPTYKRKKDKQSFTVYDGNGKCLVEAGKTIKLPTIGTFRWQEALDESYMSQTFTLSREAGKWYVSFSVDADQIRPIQHQVTEPVGIDLGVKTFATLSDGTELEAPKPLKKAITKLKQLQYRNRNKQFGNRRARIRASNNAKKYFQRLARLHKRVADQRLDFLNKTTTDICRKYAHIRIEDLNVSGMIANRKLSNAIGDLGFYEFRRQLEYKAPSFGSGLEIVSRWYPSSKQCRQCGHKNEGLKLNDRTFVCRNCGHREDRDLHAAINLANAPDSKCSRVGSTRFQACGLQKCRHLWLKQEVNINVRTCPVLY</sequence>
<proteinExistence type="inferred from homology"/>
<evidence type="ECO:0000256" key="4">
    <source>
        <dbReference type="ARBA" id="ARBA00023125"/>
    </source>
</evidence>
<dbReference type="NCBIfam" id="NF040570">
    <property type="entry name" value="guided_TnpB"/>
    <property type="match status" value="1"/>
</dbReference>
<evidence type="ECO:0000256" key="3">
    <source>
        <dbReference type="ARBA" id="ARBA00022578"/>
    </source>
</evidence>
<keyword evidence="9" id="KW-1185">Reference proteome</keyword>
<evidence type="ECO:0000256" key="1">
    <source>
        <dbReference type="ARBA" id="ARBA00008761"/>
    </source>
</evidence>
<protein>
    <submittedName>
        <fullName evidence="8">Transposase</fullName>
    </submittedName>
</protein>
<comment type="similarity">
    <text evidence="1">In the C-terminal section; belongs to the transposase 35 family.</text>
</comment>
<dbReference type="GO" id="GO:0032196">
    <property type="term" value="P:transposition"/>
    <property type="evidence" value="ECO:0007669"/>
    <property type="project" value="UniProtKB-KW"/>
</dbReference>
<evidence type="ECO:0000256" key="2">
    <source>
        <dbReference type="ARBA" id="ARBA00011044"/>
    </source>
</evidence>
<organism evidence="8 9">
    <name type="scientific">Microseira wollei NIES-4236</name>
    <dbReference type="NCBI Taxonomy" id="2530354"/>
    <lineage>
        <taxon>Bacteria</taxon>
        <taxon>Bacillati</taxon>
        <taxon>Cyanobacteriota</taxon>
        <taxon>Cyanophyceae</taxon>
        <taxon>Oscillatoriophycideae</taxon>
        <taxon>Aerosakkonematales</taxon>
        <taxon>Aerosakkonemataceae</taxon>
        <taxon>Microseira</taxon>
    </lineage>
</organism>
<keyword evidence="5" id="KW-0233">DNA recombination</keyword>
<evidence type="ECO:0000313" key="8">
    <source>
        <dbReference type="EMBL" id="GET38273.1"/>
    </source>
</evidence>
<keyword evidence="3" id="KW-0815">Transposition</keyword>
<dbReference type="InterPro" id="IPR051399">
    <property type="entry name" value="RNA-guided_DNA_endo/Transpos"/>
</dbReference>
<dbReference type="InterPro" id="IPR010095">
    <property type="entry name" value="Cas12f1-like_TNB"/>
</dbReference>
<comment type="similarity">
    <text evidence="2">In the N-terminal section; belongs to the transposase 2 family.</text>
</comment>